<dbReference type="OrthoDB" id="9760752at2"/>
<dbReference type="InterPro" id="IPR035965">
    <property type="entry name" value="PAS-like_dom_sf"/>
</dbReference>
<evidence type="ECO:0000256" key="7">
    <source>
        <dbReference type="ARBA" id="ARBA00022649"/>
    </source>
</evidence>
<evidence type="ECO:0000313" key="17">
    <source>
        <dbReference type="Proteomes" id="UP000245926"/>
    </source>
</evidence>
<dbReference type="AlphaFoldDB" id="A0A2U8WFH0"/>
<dbReference type="GO" id="GO:0005524">
    <property type="term" value="F:ATP binding"/>
    <property type="evidence" value="ECO:0007669"/>
    <property type="project" value="UniProtKB-KW"/>
</dbReference>
<reference evidence="17" key="1">
    <citation type="submission" date="2018-05" db="EMBL/GenBank/DDBJ databases">
        <title>Complete Genome Sequence of Methylobacterium sp. 17SD2-17.</title>
        <authorList>
            <person name="Srinivasan S."/>
        </authorList>
    </citation>
    <scope>NUCLEOTIDE SEQUENCE [LARGE SCALE GENOMIC DNA]</scope>
    <source>
        <strain evidence="17">17SD2-17</strain>
    </source>
</reference>
<dbReference type="KEGG" id="mets:DK389_30345"/>
<dbReference type="PANTHER" id="PTHR41523">
    <property type="entry name" value="TWO-COMPONENT SYSTEM SENSOR PROTEIN"/>
    <property type="match status" value="1"/>
</dbReference>
<evidence type="ECO:0000256" key="1">
    <source>
        <dbReference type="ARBA" id="ARBA00000085"/>
    </source>
</evidence>
<proteinExistence type="predicted"/>
<evidence type="ECO:0000256" key="2">
    <source>
        <dbReference type="ARBA" id="ARBA00012438"/>
    </source>
</evidence>
<comment type="catalytic activity">
    <reaction evidence="1">
        <text>ATP + protein L-histidine = ADP + protein N-phospho-L-histidine.</text>
        <dbReference type="EC" id="2.7.13.3"/>
    </reaction>
</comment>
<dbReference type="CDD" id="cd22231">
    <property type="entry name" value="RHH_NikR_HicB-like"/>
    <property type="match status" value="1"/>
</dbReference>
<evidence type="ECO:0000256" key="9">
    <source>
        <dbReference type="ARBA" id="ARBA00022737"/>
    </source>
</evidence>
<dbReference type="EC" id="2.7.13.3" evidence="2"/>
<evidence type="ECO:0000256" key="11">
    <source>
        <dbReference type="ARBA" id="ARBA00022777"/>
    </source>
</evidence>
<evidence type="ECO:0000256" key="10">
    <source>
        <dbReference type="ARBA" id="ARBA00022741"/>
    </source>
</evidence>
<dbReference type="InterPro" id="IPR011102">
    <property type="entry name" value="Sig_transdc_His_kinase_HWE"/>
</dbReference>
<dbReference type="PROSITE" id="PS50113">
    <property type="entry name" value="PAC"/>
    <property type="match status" value="1"/>
</dbReference>
<dbReference type="SMART" id="SM00091">
    <property type="entry name" value="PAS"/>
    <property type="match status" value="2"/>
</dbReference>
<dbReference type="SUPFAM" id="SSF55785">
    <property type="entry name" value="PYP-like sensor domain (PAS domain)"/>
    <property type="match status" value="2"/>
</dbReference>
<evidence type="ECO:0000256" key="13">
    <source>
        <dbReference type="ARBA" id="ARBA00023026"/>
    </source>
</evidence>
<dbReference type="Pfam" id="PF07536">
    <property type="entry name" value="HWE_HK"/>
    <property type="match status" value="1"/>
</dbReference>
<dbReference type="SMART" id="SM00911">
    <property type="entry name" value="HWE_HK"/>
    <property type="match status" value="1"/>
</dbReference>
<dbReference type="GO" id="GO:0006355">
    <property type="term" value="P:regulation of DNA-templated transcription"/>
    <property type="evidence" value="ECO:0007669"/>
    <property type="project" value="InterPro"/>
</dbReference>
<dbReference type="InterPro" id="IPR038296">
    <property type="entry name" value="ParD_sf"/>
</dbReference>
<name>A0A2U8WFH0_9HYPH</name>
<dbReference type="InterPro" id="IPR010985">
    <property type="entry name" value="Ribbon_hlx_hlx"/>
</dbReference>
<evidence type="ECO:0000313" key="16">
    <source>
        <dbReference type="EMBL" id="AWN44022.1"/>
    </source>
</evidence>
<evidence type="ECO:0000256" key="5">
    <source>
        <dbReference type="ARBA" id="ARBA00022630"/>
    </source>
</evidence>
<dbReference type="InterPro" id="IPR000700">
    <property type="entry name" value="PAS-assoc_C"/>
</dbReference>
<evidence type="ECO:0000256" key="8">
    <source>
        <dbReference type="ARBA" id="ARBA00022679"/>
    </source>
</evidence>
<dbReference type="PANTHER" id="PTHR41523:SF7">
    <property type="entry name" value="HISTIDINE KINASE"/>
    <property type="match status" value="1"/>
</dbReference>
<keyword evidence="6" id="KW-0288">FMN</keyword>
<sequence>MPAKATITASLTPELNAFIAAKVASGQYRTASEVIRAALRSLGQQDQPEEQHVGGFPVPSSAPTSPSPVFLQGGGTMGALMRAHDWSATPLGRAASWPQPLKTLVALMLDSRQPMFIAWGPARVMLYNDGYVGILGQRHPAALGRTFAEVWSDIMSRVGPILDRAYAGESTHMDDIALNLHRNGNVEEAHFAFSYTPVRDEAGQVAGMFCACTETTEQVRARAAAQAERERLYSLFQQAPGFICVLDGPEHTFSLANAAYHRLVGKHDLVGTPVRSALPEVAGQGFFELLDKVFTSGEPFVGRQIPVRLRRDADGVAEDRFVDFLYQPITDASGKVTGIFVEGSDVTERVRGEEHQRLLINELNHRVKNTLATVQAIAHQTFRRDHSAKTDTFEARLLALSKAHDLLTRESWEGAALPEIVDGAVDAFRRSDGARFQVGGPEVWLTPRVALALAMALHELGTNAAKYGALSIPSGRVLIHWTTSGESPTHLLLRWEEQGGPPVVPPTRQGFGSRLIERMLASEMGGEVKLQYEPAGVVCTVEARLDSEPQARPDEISTAVA</sequence>
<dbReference type="RefSeq" id="WP_109895376.1">
    <property type="nucleotide sequence ID" value="NZ_CP029550.1"/>
</dbReference>
<feature type="domain" description="PAC" evidence="15">
    <location>
        <begin position="303"/>
        <end position="358"/>
    </location>
</feature>
<dbReference type="InterPro" id="IPR013656">
    <property type="entry name" value="PAS_4"/>
</dbReference>
<dbReference type="Gene3D" id="3.30.565.10">
    <property type="entry name" value="Histidine kinase-like ATPase, C-terminal domain"/>
    <property type="match status" value="1"/>
</dbReference>
<evidence type="ECO:0000256" key="4">
    <source>
        <dbReference type="ARBA" id="ARBA00022553"/>
    </source>
</evidence>
<keyword evidence="7" id="KW-1277">Toxin-antitoxin system</keyword>
<dbReference type="Pfam" id="PF03693">
    <property type="entry name" value="ParD_antitoxin"/>
    <property type="match status" value="1"/>
</dbReference>
<evidence type="ECO:0000256" key="12">
    <source>
        <dbReference type="ARBA" id="ARBA00022840"/>
    </source>
</evidence>
<dbReference type="SUPFAM" id="SSF47598">
    <property type="entry name" value="Ribbon-helix-helix"/>
    <property type="match status" value="1"/>
</dbReference>
<feature type="region of interest" description="Disordered" evidence="14">
    <location>
        <begin position="44"/>
        <end position="65"/>
    </location>
</feature>
<dbReference type="Proteomes" id="UP000245926">
    <property type="component" value="Chromosome"/>
</dbReference>
<keyword evidence="5" id="KW-0285">Flavoprotein</keyword>
<dbReference type="EMBL" id="CP029550">
    <property type="protein sequence ID" value="AWN44022.1"/>
    <property type="molecule type" value="Genomic_DNA"/>
</dbReference>
<dbReference type="InterPro" id="IPR000014">
    <property type="entry name" value="PAS"/>
</dbReference>
<keyword evidence="8" id="KW-0808">Transferase</keyword>
<dbReference type="Gene3D" id="6.10.10.120">
    <property type="entry name" value="Antitoxin ParD1-like"/>
    <property type="match status" value="1"/>
</dbReference>
<dbReference type="Gene3D" id="3.30.450.20">
    <property type="entry name" value="PAS domain"/>
    <property type="match status" value="2"/>
</dbReference>
<accession>A0A2U8WFH0</accession>
<protein>
    <recommendedName>
        <fullName evidence="3">Blue-light-activated histidine kinase</fullName>
        <ecNumber evidence="2">2.7.13.3</ecNumber>
    </recommendedName>
</protein>
<organism evidence="16 17">
    <name type="scientific">Methylobacterium durans</name>
    <dbReference type="NCBI Taxonomy" id="2202825"/>
    <lineage>
        <taxon>Bacteria</taxon>
        <taxon>Pseudomonadati</taxon>
        <taxon>Pseudomonadota</taxon>
        <taxon>Alphaproteobacteria</taxon>
        <taxon>Hyphomicrobiales</taxon>
        <taxon>Methylobacteriaceae</taxon>
        <taxon>Methylobacterium</taxon>
    </lineage>
</organism>
<keyword evidence="12" id="KW-0067">ATP-binding</keyword>
<dbReference type="InterPro" id="IPR036890">
    <property type="entry name" value="HATPase_C_sf"/>
</dbReference>
<gene>
    <name evidence="16" type="ORF">DK389_30345</name>
</gene>
<dbReference type="Pfam" id="PF08448">
    <property type="entry name" value="PAS_4"/>
    <property type="match status" value="2"/>
</dbReference>
<keyword evidence="17" id="KW-1185">Reference proteome</keyword>
<keyword evidence="10" id="KW-0547">Nucleotide-binding</keyword>
<evidence type="ECO:0000256" key="3">
    <source>
        <dbReference type="ARBA" id="ARBA00021740"/>
    </source>
</evidence>
<evidence type="ECO:0000256" key="14">
    <source>
        <dbReference type="SAM" id="MobiDB-lite"/>
    </source>
</evidence>
<keyword evidence="13" id="KW-0843">Virulence</keyword>
<keyword evidence="4" id="KW-0597">Phosphoprotein</keyword>
<dbReference type="InterPro" id="IPR022789">
    <property type="entry name" value="ParD"/>
</dbReference>
<keyword evidence="11 16" id="KW-0418">Kinase</keyword>
<evidence type="ECO:0000259" key="15">
    <source>
        <dbReference type="PROSITE" id="PS50113"/>
    </source>
</evidence>
<keyword evidence="9" id="KW-0677">Repeat</keyword>
<dbReference type="GO" id="GO:0004673">
    <property type="term" value="F:protein histidine kinase activity"/>
    <property type="evidence" value="ECO:0007669"/>
    <property type="project" value="UniProtKB-EC"/>
</dbReference>
<evidence type="ECO:0000256" key="6">
    <source>
        <dbReference type="ARBA" id="ARBA00022643"/>
    </source>
</evidence>